<keyword evidence="2" id="KW-1185">Reference proteome</keyword>
<dbReference type="CTD" id="20326562"/>
<feature type="non-terminal residue" evidence="1">
    <location>
        <position position="86"/>
    </location>
</feature>
<dbReference type="GeneID" id="20326562"/>
<evidence type="ECO:0000313" key="2">
    <source>
        <dbReference type="Proteomes" id="UP000054324"/>
    </source>
</evidence>
<dbReference type="Proteomes" id="UP000054324">
    <property type="component" value="Unassembled WGS sequence"/>
</dbReference>
<dbReference type="AlphaFoldDB" id="A0A074Z3W3"/>
<accession>A0A074Z3W3</accession>
<gene>
    <name evidence="1" type="ORF">T265_12394</name>
</gene>
<organism evidence="1 2">
    <name type="scientific">Opisthorchis viverrini</name>
    <name type="common">Southeast Asian liver fluke</name>
    <dbReference type="NCBI Taxonomy" id="6198"/>
    <lineage>
        <taxon>Eukaryota</taxon>
        <taxon>Metazoa</taxon>
        <taxon>Spiralia</taxon>
        <taxon>Lophotrochozoa</taxon>
        <taxon>Platyhelminthes</taxon>
        <taxon>Trematoda</taxon>
        <taxon>Digenea</taxon>
        <taxon>Opisthorchiida</taxon>
        <taxon>Opisthorchiata</taxon>
        <taxon>Opisthorchiidae</taxon>
        <taxon>Opisthorchis</taxon>
    </lineage>
</organism>
<sequence length="86" mass="8995">CPWKSRAKKVTSLRRKNSLKARTKKIVAQTGGAVGAFPLVGAEALVVEDVVAPITEAMMVDSSIAEVAVVEDAVIFNEGVGRIAAT</sequence>
<dbReference type="RefSeq" id="XP_009178228.1">
    <property type="nucleotide sequence ID" value="XM_009179964.1"/>
</dbReference>
<protein>
    <submittedName>
        <fullName evidence="1">Uncharacterized protein</fullName>
    </submittedName>
</protein>
<dbReference type="EMBL" id="KL617221">
    <property type="protein sequence ID" value="KER18025.1"/>
    <property type="molecule type" value="Genomic_DNA"/>
</dbReference>
<proteinExistence type="predicted"/>
<dbReference type="KEGG" id="ovi:T265_12394"/>
<feature type="non-terminal residue" evidence="1">
    <location>
        <position position="1"/>
    </location>
</feature>
<evidence type="ECO:0000313" key="1">
    <source>
        <dbReference type="EMBL" id="KER18025.1"/>
    </source>
</evidence>
<reference evidence="1 2" key="1">
    <citation type="submission" date="2013-11" db="EMBL/GenBank/DDBJ databases">
        <title>Opisthorchis viverrini - life in the bile duct.</title>
        <authorList>
            <person name="Young N.D."/>
            <person name="Nagarajan N."/>
            <person name="Lin S.J."/>
            <person name="Korhonen P.K."/>
            <person name="Jex A.R."/>
            <person name="Hall R.S."/>
            <person name="Safavi-Hemami H."/>
            <person name="Kaewkong W."/>
            <person name="Bertrand D."/>
            <person name="Gao S."/>
            <person name="Seet Q."/>
            <person name="Wongkham S."/>
            <person name="Teh B.T."/>
            <person name="Wongkham C."/>
            <person name="Intapan P.M."/>
            <person name="Maleewong W."/>
            <person name="Yang X."/>
            <person name="Hu M."/>
            <person name="Wang Z."/>
            <person name="Hofmann A."/>
            <person name="Sternberg P.W."/>
            <person name="Tan P."/>
            <person name="Wang J."/>
            <person name="Gasser R.B."/>
        </authorList>
    </citation>
    <scope>NUCLEOTIDE SEQUENCE [LARGE SCALE GENOMIC DNA]</scope>
</reference>
<name>A0A074Z3W3_OPIVI</name>